<dbReference type="GO" id="GO:0046872">
    <property type="term" value="F:metal ion binding"/>
    <property type="evidence" value="ECO:0007669"/>
    <property type="project" value="UniProtKB-KW"/>
</dbReference>
<dbReference type="AlphaFoldDB" id="A0AAU9WBX5"/>
<evidence type="ECO:0000313" key="6">
    <source>
        <dbReference type="EMBL" id="CAH3106465.1"/>
    </source>
</evidence>
<dbReference type="Gene3D" id="2.10.110.10">
    <property type="entry name" value="Cysteine Rich Protein"/>
    <property type="match status" value="1"/>
</dbReference>
<accession>A0AAU9WBX5</accession>
<evidence type="ECO:0000256" key="2">
    <source>
        <dbReference type="ARBA" id="ARBA00022833"/>
    </source>
</evidence>
<gene>
    <name evidence="6" type="ORF">PMEA_00001561</name>
</gene>
<sequence>MTSVSDSTTRRAKKELPNIPPEELALHGNEGSLEGGGKLHDLPPEVQAQFIRHVHKRSRSLTGLDMIEFEKKLPPEAEKENVEPKPLLEQSLAAPKQEQLIGNKDERTTFAHSLPSTPGMIAKFTANSVKSADDRGELVKELRWHCKQYVKTARWNKERLVNYSYWVDDNLNNNVYTSCFLQGSHQNASTTNSSVIQTNRCDQQKCGRPVDILERVAVENHVFHKSCFVCAICNSWLNHFNYCYVPDHNKF</sequence>
<reference evidence="6 7" key="1">
    <citation type="submission" date="2022-05" db="EMBL/GenBank/DDBJ databases">
        <authorList>
            <consortium name="Genoscope - CEA"/>
            <person name="William W."/>
        </authorList>
    </citation>
    <scope>NUCLEOTIDE SEQUENCE [LARGE SCALE GENOMIC DNA]</scope>
</reference>
<evidence type="ECO:0000313" key="7">
    <source>
        <dbReference type="Proteomes" id="UP001159428"/>
    </source>
</evidence>
<evidence type="ECO:0000256" key="4">
    <source>
        <dbReference type="SAM" id="MobiDB-lite"/>
    </source>
</evidence>
<dbReference type="Pfam" id="PF00412">
    <property type="entry name" value="LIM"/>
    <property type="match status" value="1"/>
</dbReference>
<proteinExistence type="predicted"/>
<evidence type="ECO:0000256" key="1">
    <source>
        <dbReference type="ARBA" id="ARBA00022723"/>
    </source>
</evidence>
<feature type="domain" description="LIM zinc-binding" evidence="5">
    <location>
        <begin position="204"/>
        <end position="248"/>
    </location>
</feature>
<keyword evidence="1" id="KW-0479">Metal-binding</keyword>
<keyword evidence="7" id="KW-1185">Reference proteome</keyword>
<name>A0AAU9WBX5_9CNID</name>
<comment type="caution">
    <text evidence="6">The sequence shown here is derived from an EMBL/GenBank/DDBJ whole genome shotgun (WGS) entry which is preliminary data.</text>
</comment>
<dbReference type="InterPro" id="IPR001781">
    <property type="entry name" value="Znf_LIM"/>
</dbReference>
<keyword evidence="2" id="KW-0862">Zinc</keyword>
<keyword evidence="3" id="KW-0440">LIM domain</keyword>
<dbReference type="Proteomes" id="UP001159428">
    <property type="component" value="Unassembled WGS sequence"/>
</dbReference>
<dbReference type="EMBL" id="CALNXJ010000010">
    <property type="protein sequence ID" value="CAH3106465.1"/>
    <property type="molecule type" value="Genomic_DNA"/>
</dbReference>
<protein>
    <recommendedName>
        <fullName evidence="5">LIM zinc-binding domain-containing protein</fullName>
    </recommendedName>
</protein>
<feature type="region of interest" description="Disordered" evidence="4">
    <location>
        <begin position="1"/>
        <end position="41"/>
    </location>
</feature>
<evidence type="ECO:0000259" key="5">
    <source>
        <dbReference type="Pfam" id="PF00412"/>
    </source>
</evidence>
<organism evidence="6 7">
    <name type="scientific">Pocillopora meandrina</name>
    <dbReference type="NCBI Taxonomy" id="46732"/>
    <lineage>
        <taxon>Eukaryota</taxon>
        <taxon>Metazoa</taxon>
        <taxon>Cnidaria</taxon>
        <taxon>Anthozoa</taxon>
        <taxon>Hexacorallia</taxon>
        <taxon>Scleractinia</taxon>
        <taxon>Astrocoeniina</taxon>
        <taxon>Pocilloporidae</taxon>
        <taxon>Pocillopora</taxon>
    </lineage>
</organism>
<evidence type="ECO:0000256" key="3">
    <source>
        <dbReference type="ARBA" id="ARBA00023038"/>
    </source>
</evidence>